<feature type="region of interest" description="Disordered" evidence="1">
    <location>
        <begin position="1"/>
        <end position="82"/>
    </location>
</feature>
<evidence type="ECO:0000259" key="2">
    <source>
        <dbReference type="Pfam" id="PF20516"/>
    </source>
</evidence>
<accession>A0ABR1I7P9</accession>
<feature type="compositionally biased region" description="Basic and acidic residues" evidence="1">
    <location>
        <begin position="46"/>
        <end position="82"/>
    </location>
</feature>
<sequence length="386" mass="42600">MVEAAAGGYPCGLHAQPPPPERRRQRQGRDADSLDPIEIDSDYDYDDQHRHRKADAAAEPRQEHCRSHAGLEVDPLHHGKDARGIPGDVADLIEHIKAVSNGDKIIPQSMAEDVKKGLDLLDPAIDDRNTYAANRWLPDADADGQDDSITWDVADEFRMLQKIVAKTSECDAEYLSEPSWNCTVHHPLLELALAPFQGSVSHWDVTKAPITKAYHPLHSSGNDLQGKMVDFCVTLDSEAIRHRVIERLKTSNHESIAHTEYPALRFRPIAISIETKTPGGSTETARTQLAVWASAHIARLRELAATADDAAGLGITLPLISIRGAEWDLLFAVDHATSVEIVRIGPIGDTTSIVSCYKLLAMIRWLTVWVTGTFCEWMVKNALVVS</sequence>
<evidence type="ECO:0000313" key="3">
    <source>
        <dbReference type="EMBL" id="KAK7428867.1"/>
    </source>
</evidence>
<feature type="compositionally biased region" description="Acidic residues" evidence="1">
    <location>
        <begin position="33"/>
        <end position="45"/>
    </location>
</feature>
<gene>
    <name evidence="3" type="ORF">QQZ08_004637</name>
</gene>
<name>A0ABR1I7P9_9HYPO</name>
<feature type="domain" description="PD-(D/E)XK nuclease-like" evidence="2">
    <location>
        <begin position="138"/>
        <end position="374"/>
    </location>
</feature>
<evidence type="ECO:0000313" key="4">
    <source>
        <dbReference type="Proteomes" id="UP001498421"/>
    </source>
</evidence>
<comment type="caution">
    <text evidence="3">The sequence shown here is derived from an EMBL/GenBank/DDBJ whole genome shotgun (WGS) entry which is preliminary data.</text>
</comment>
<dbReference type="InterPro" id="IPR046797">
    <property type="entry name" value="PDDEXK_12"/>
</dbReference>
<dbReference type="EMBL" id="JAZAVK010000036">
    <property type="protein sequence ID" value="KAK7428867.1"/>
    <property type="molecule type" value="Genomic_DNA"/>
</dbReference>
<reference evidence="3 4" key="1">
    <citation type="journal article" date="2025" name="Microbiol. Resour. Announc.">
        <title>Draft genome sequences for Neonectria magnoliae and Neonectria punicea, canker pathogens of Liriodendron tulipifera and Acer saccharum in West Virginia.</title>
        <authorList>
            <person name="Petronek H.M."/>
            <person name="Kasson M.T."/>
            <person name="Metheny A.M."/>
            <person name="Stauder C.M."/>
            <person name="Lovett B."/>
            <person name="Lynch S.C."/>
            <person name="Garnas J.R."/>
            <person name="Kasson L.R."/>
            <person name="Stajich J.E."/>
        </authorList>
    </citation>
    <scope>NUCLEOTIDE SEQUENCE [LARGE SCALE GENOMIC DNA]</scope>
    <source>
        <strain evidence="3 4">NRRL 64651</strain>
    </source>
</reference>
<dbReference type="Pfam" id="PF20516">
    <property type="entry name" value="PDDEXK_12"/>
    <property type="match status" value="1"/>
</dbReference>
<proteinExistence type="predicted"/>
<organism evidence="3 4">
    <name type="scientific">Neonectria magnoliae</name>
    <dbReference type="NCBI Taxonomy" id="2732573"/>
    <lineage>
        <taxon>Eukaryota</taxon>
        <taxon>Fungi</taxon>
        <taxon>Dikarya</taxon>
        <taxon>Ascomycota</taxon>
        <taxon>Pezizomycotina</taxon>
        <taxon>Sordariomycetes</taxon>
        <taxon>Hypocreomycetidae</taxon>
        <taxon>Hypocreales</taxon>
        <taxon>Nectriaceae</taxon>
        <taxon>Neonectria</taxon>
    </lineage>
</organism>
<evidence type="ECO:0000256" key="1">
    <source>
        <dbReference type="SAM" id="MobiDB-lite"/>
    </source>
</evidence>
<keyword evidence="4" id="KW-1185">Reference proteome</keyword>
<dbReference type="Proteomes" id="UP001498421">
    <property type="component" value="Unassembled WGS sequence"/>
</dbReference>
<protein>
    <recommendedName>
        <fullName evidence="2">PD-(D/E)XK nuclease-like domain-containing protein</fullName>
    </recommendedName>
</protein>